<evidence type="ECO:0000313" key="3">
    <source>
        <dbReference type="Proteomes" id="UP000022835"/>
    </source>
</evidence>
<organism evidence="2 3">
    <name type="scientific">Mycolicibacterium aromaticivorans JS19b1 = JCM 16368</name>
    <dbReference type="NCBI Taxonomy" id="1440774"/>
    <lineage>
        <taxon>Bacteria</taxon>
        <taxon>Bacillati</taxon>
        <taxon>Actinomycetota</taxon>
        <taxon>Actinomycetes</taxon>
        <taxon>Mycobacteriales</taxon>
        <taxon>Mycobacteriaceae</taxon>
        <taxon>Mycolicibacterium</taxon>
    </lineage>
</organism>
<proteinExistence type="predicted"/>
<keyword evidence="1" id="KW-0472">Membrane</keyword>
<feature type="transmembrane region" description="Helical" evidence="1">
    <location>
        <begin position="50"/>
        <end position="72"/>
    </location>
</feature>
<keyword evidence="3" id="KW-1185">Reference proteome</keyword>
<dbReference type="AlphaFoldDB" id="A0A064CTB2"/>
<evidence type="ECO:0000256" key="1">
    <source>
        <dbReference type="SAM" id="Phobius"/>
    </source>
</evidence>
<name>A0A064CTB2_9MYCO</name>
<dbReference type="eggNOG" id="ENOG502Z9RG">
    <property type="taxonomic scope" value="Bacteria"/>
</dbReference>
<reference evidence="2" key="1">
    <citation type="submission" date="2014-05" db="EMBL/GenBank/DDBJ databases">
        <title>Genome sequence of Mycobacterium aromaticivorans strain JS19b1T (= DSM 45407T).</title>
        <authorList>
            <person name="Kwak Y."/>
            <person name="Park G.-S."/>
            <person name="Li Q.X."/>
            <person name="Lee S.-E."/>
            <person name="Shin J.-H."/>
        </authorList>
    </citation>
    <scope>NUCLEOTIDE SEQUENCE [LARGE SCALE GENOMIC DNA]</scope>
    <source>
        <strain evidence="2">JS19b1</strain>
    </source>
</reference>
<keyword evidence="1" id="KW-0812">Transmembrane</keyword>
<feature type="transmembrane region" description="Helical" evidence="1">
    <location>
        <begin position="84"/>
        <end position="101"/>
    </location>
</feature>
<keyword evidence="1" id="KW-1133">Transmembrane helix</keyword>
<accession>A0A064CTB2</accession>
<dbReference type="EMBL" id="JALN02000001">
    <property type="protein sequence ID" value="KDF02068.1"/>
    <property type="molecule type" value="Genomic_DNA"/>
</dbReference>
<evidence type="ECO:0000313" key="2">
    <source>
        <dbReference type="EMBL" id="KDF02068.1"/>
    </source>
</evidence>
<comment type="caution">
    <text evidence="2">The sequence shown here is derived from an EMBL/GenBank/DDBJ whole genome shotgun (WGS) entry which is preliminary data.</text>
</comment>
<dbReference type="Proteomes" id="UP000022835">
    <property type="component" value="Unassembled WGS sequence"/>
</dbReference>
<protein>
    <submittedName>
        <fullName evidence="2">Uncharacterized protein</fullName>
    </submittedName>
</protein>
<sequence length="109" mass="12254">MGREAITVDQPDDIAKAWDGSAWSMTCWRRLFRSVPRSQEADVAPAWVTVLSWGALALAGIRPLITVFDIYARGYRQRMRVMEALGPVTGLYFGPVAVWLIRRGVKEAM</sequence>
<gene>
    <name evidence="2" type="ORF">Y900_024840</name>
</gene>